<evidence type="ECO:0000256" key="1">
    <source>
        <dbReference type="ARBA" id="ARBA00022679"/>
    </source>
</evidence>
<dbReference type="EMBL" id="CAAALY010272459">
    <property type="protein sequence ID" value="VEL42073.1"/>
    <property type="molecule type" value="Genomic_DNA"/>
</dbReference>
<dbReference type="GO" id="GO:0005975">
    <property type="term" value="P:carbohydrate metabolic process"/>
    <property type="evidence" value="ECO:0007669"/>
    <property type="project" value="InterPro"/>
</dbReference>
<keyword evidence="1" id="KW-0808">Transferase</keyword>
<sequence>MGGVTMINRWNYLLINGMSNAFTGWGGEDDDFALRHGLANVTRNQVSNTIGRFYSLEHSDDRVYDKERLSKLARPEVRNRMLRDGLMQVTYTLLKVHELLACSGYMLSGPRGRLVHSWFRLAQSGSIKHSFGTDWTEMYSPSLGRLPHEEKLHMKLGAAKMHSIPPLSVVQDPCFLVDELCVVQRHLVGSILSLQTCPA</sequence>
<dbReference type="PANTHER" id="PTHR19300:SF57">
    <property type="entry name" value="BETA-1,4-N-ACETYLGALACTOSAMINYLTRANSFERASE"/>
    <property type="match status" value="1"/>
</dbReference>
<dbReference type="Pfam" id="PF02709">
    <property type="entry name" value="Glyco_transf_7C"/>
    <property type="match status" value="1"/>
</dbReference>
<accession>A0A3S5FH39</accession>
<dbReference type="GO" id="GO:0005794">
    <property type="term" value="C:Golgi apparatus"/>
    <property type="evidence" value="ECO:0007669"/>
    <property type="project" value="TreeGrafter"/>
</dbReference>
<dbReference type="Gene3D" id="3.90.550.10">
    <property type="entry name" value="Spore Coat Polysaccharide Biosynthesis Protein SpsA, Chain A"/>
    <property type="match status" value="1"/>
</dbReference>
<name>A0A3S5FH39_9PLAT</name>
<dbReference type="InterPro" id="IPR029044">
    <property type="entry name" value="Nucleotide-diphossugar_trans"/>
</dbReference>
<protein>
    <recommendedName>
        <fullName evidence="2">Galactosyltransferase C-terminal domain-containing protein</fullName>
    </recommendedName>
</protein>
<feature type="domain" description="Galactosyltransferase C-terminal" evidence="2">
    <location>
        <begin position="1"/>
        <end position="58"/>
    </location>
</feature>
<dbReference type="SUPFAM" id="SSF53448">
    <property type="entry name" value="Nucleotide-diphospho-sugar transferases"/>
    <property type="match status" value="1"/>
</dbReference>
<keyword evidence="4" id="KW-1185">Reference proteome</keyword>
<dbReference type="GO" id="GO:0008378">
    <property type="term" value="F:galactosyltransferase activity"/>
    <property type="evidence" value="ECO:0007669"/>
    <property type="project" value="TreeGrafter"/>
</dbReference>
<organism evidence="3 4">
    <name type="scientific">Protopolystoma xenopodis</name>
    <dbReference type="NCBI Taxonomy" id="117903"/>
    <lineage>
        <taxon>Eukaryota</taxon>
        <taxon>Metazoa</taxon>
        <taxon>Spiralia</taxon>
        <taxon>Lophotrochozoa</taxon>
        <taxon>Platyhelminthes</taxon>
        <taxon>Monogenea</taxon>
        <taxon>Polyopisthocotylea</taxon>
        <taxon>Polystomatidea</taxon>
        <taxon>Polystomatidae</taxon>
        <taxon>Protopolystoma</taxon>
    </lineage>
</organism>
<proteinExistence type="predicted"/>
<gene>
    <name evidence="3" type="ORF">PXEA_LOCUS35513</name>
</gene>
<dbReference type="InterPro" id="IPR027791">
    <property type="entry name" value="Galactosyl_T_C"/>
</dbReference>
<dbReference type="OrthoDB" id="10016069at2759"/>
<dbReference type="PANTHER" id="PTHR19300">
    <property type="entry name" value="BETA-1,4-GALACTOSYLTRANSFERASE"/>
    <property type="match status" value="1"/>
</dbReference>
<evidence type="ECO:0000259" key="2">
    <source>
        <dbReference type="Pfam" id="PF02709"/>
    </source>
</evidence>
<dbReference type="Proteomes" id="UP000784294">
    <property type="component" value="Unassembled WGS sequence"/>
</dbReference>
<comment type="caution">
    <text evidence="3">The sequence shown here is derived from an EMBL/GenBank/DDBJ whole genome shotgun (WGS) entry which is preliminary data.</text>
</comment>
<dbReference type="InterPro" id="IPR003859">
    <property type="entry name" value="Galactosyl_T"/>
</dbReference>
<reference evidence="3" key="1">
    <citation type="submission" date="2018-11" db="EMBL/GenBank/DDBJ databases">
        <authorList>
            <consortium name="Pathogen Informatics"/>
        </authorList>
    </citation>
    <scope>NUCLEOTIDE SEQUENCE</scope>
</reference>
<dbReference type="AlphaFoldDB" id="A0A3S5FH39"/>
<evidence type="ECO:0000313" key="4">
    <source>
        <dbReference type="Proteomes" id="UP000784294"/>
    </source>
</evidence>
<evidence type="ECO:0000313" key="3">
    <source>
        <dbReference type="EMBL" id="VEL42073.1"/>
    </source>
</evidence>